<proteinExistence type="predicted"/>
<sequence>MRKFSIGLPLFAVLAIAFVVNLVSGWYGKADNELRQYSSLIIVILVALAGIGVFVTIFSARHRWDQNESDYQSLLRKKENEH</sequence>
<keyword evidence="3" id="KW-1185">Reference proteome</keyword>
<dbReference type="OrthoDB" id="678407at2"/>
<protein>
    <submittedName>
        <fullName evidence="2">Uncharacterized protein</fullName>
    </submittedName>
</protein>
<dbReference type="EMBL" id="CP042433">
    <property type="protein sequence ID" value="QEC55069.1"/>
    <property type="molecule type" value="Genomic_DNA"/>
</dbReference>
<keyword evidence="1" id="KW-1133">Transmembrane helix</keyword>
<evidence type="ECO:0000313" key="2">
    <source>
        <dbReference type="EMBL" id="QEC55069.1"/>
    </source>
</evidence>
<name>A0A5B8UG03_9BACT</name>
<evidence type="ECO:0000256" key="1">
    <source>
        <dbReference type="SAM" id="Phobius"/>
    </source>
</evidence>
<feature type="transmembrane region" description="Helical" evidence="1">
    <location>
        <begin position="39"/>
        <end position="60"/>
    </location>
</feature>
<accession>A0A5B8UG03</accession>
<keyword evidence="1" id="KW-0812">Transmembrane</keyword>
<dbReference type="Proteomes" id="UP000321204">
    <property type="component" value="Chromosome"/>
</dbReference>
<dbReference type="AlphaFoldDB" id="A0A5B8UG03"/>
<feature type="transmembrane region" description="Helical" evidence="1">
    <location>
        <begin position="7"/>
        <end position="27"/>
    </location>
</feature>
<reference evidence="2 3" key="1">
    <citation type="journal article" date="2015" name="Int. J. Syst. Evol. Microbiol.">
        <title>Flavisolibacter ginsenosidimutans sp. nov., with ginsenoside-converting activity isolated from soil used for cultivating ginseng.</title>
        <authorList>
            <person name="Zhao Y."/>
            <person name="Liu Q."/>
            <person name="Kang M.S."/>
            <person name="Jin F."/>
            <person name="Yu H."/>
            <person name="Im W.T."/>
        </authorList>
    </citation>
    <scope>NUCLEOTIDE SEQUENCE [LARGE SCALE GENOMIC DNA]</scope>
    <source>
        <strain evidence="2 3">Gsoil 636</strain>
    </source>
</reference>
<evidence type="ECO:0000313" key="3">
    <source>
        <dbReference type="Proteomes" id="UP000321204"/>
    </source>
</evidence>
<dbReference type="KEGG" id="fgg:FSB75_03835"/>
<keyword evidence="1" id="KW-0472">Membrane</keyword>
<organism evidence="2 3">
    <name type="scientific">Flavisolibacter ginsenosidimutans</name>
    <dbReference type="NCBI Taxonomy" id="661481"/>
    <lineage>
        <taxon>Bacteria</taxon>
        <taxon>Pseudomonadati</taxon>
        <taxon>Bacteroidota</taxon>
        <taxon>Chitinophagia</taxon>
        <taxon>Chitinophagales</taxon>
        <taxon>Chitinophagaceae</taxon>
        <taxon>Flavisolibacter</taxon>
    </lineage>
</organism>
<gene>
    <name evidence="2" type="ORF">FSB75_03835</name>
</gene>
<dbReference type="RefSeq" id="WP_146783027.1">
    <property type="nucleotide sequence ID" value="NZ_BAABIO010000006.1"/>
</dbReference>